<feature type="transmembrane region" description="Helical" evidence="6">
    <location>
        <begin position="71"/>
        <end position="91"/>
    </location>
</feature>
<evidence type="ECO:0000256" key="6">
    <source>
        <dbReference type="SAM" id="Phobius"/>
    </source>
</evidence>
<protein>
    <submittedName>
        <fullName evidence="8">GtrA family protein</fullName>
    </submittedName>
</protein>
<comment type="subcellular location">
    <subcellularLocation>
        <location evidence="1">Membrane</location>
        <topology evidence="1">Multi-pass membrane protein</topology>
    </subcellularLocation>
</comment>
<dbReference type="AlphaFoldDB" id="A0A3L7JGR4"/>
<dbReference type="InterPro" id="IPR007267">
    <property type="entry name" value="GtrA_DPMS_TM"/>
</dbReference>
<evidence type="ECO:0000259" key="7">
    <source>
        <dbReference type="Pfam" id="PF04138"/>
    </source>
</evidence>
<dbReference type="EMBL" id="RCVZ01000032">
    <property type="protein sequence ID" value="RLQ89977.1"/>
    <property type="molecule type" value="Genomic_DNA"/>
</dbReference>
<proteinExistence type="inferred from homology"/>
<evidence type="ECO:0000256" key="3">
    <source>
        <dbReference type="ARBA" id="ARBA00022692"/>
    </source>
</evidence>
<dbReference type="GO" id="GO:0005886">
    <property type="term" value="C:plasma membrane"/>
    <property type="evidence" value="ECO:0007669"/>
    <property type="project" value="TreeGrafter"/>
</dbReference>
<name>A0A3L7JGR4_9BACI</name>
<evidence type="ECO:0000256" key="5">
    <source>
        <dbReference type="ARBA" id="ARBA00023136"/>
    </source>
</evidence>
<evidence type="ECO:0000313" key="9">
    <source>
        <dbReference type="Proteomes" id="UP000276770"/>
    </source>
</evidence>
<evidence type="ECO:0000256" key="1">
    <source>
        <dbReference type="ARBA" id="ARBA00004141"/>
    </source>
</evidence>
<comment type="caution">
    <text evidence="8">The sequence shown here is derived from an EMBL/GenBank/DDBJ whole genome shotgun (WGS) entry which is preliminary data.</text>
</comment>
<feature type="domain" description="GtrA/DPMS transmembrane" evidence="7">
    <location>
        <begin position="10"/>
        <end position="118"/>
    </location>
</feature>
<evidence type="ECO:0000313" key="8">
    <source>
        <dbReference type="EMBL" id="RLQ89977.1"/>
    </source>
</evidence>
<sequence>MLKNKGELVRFMFVGGINTANYYFFYLILFQIAGLNYLFSHWIAFLISMVLSFYLNVYFTYRVKPTLRKFLQFPITQVVNISISSAFIYIFVEYLHLNGYIAPILSVVFTIPVTFILTGKILKRGQDSS</sequence>
<organism evidence="8 9">
    <name type="scientific">Falsibacillus albus</name>
    <dbReference type="NCBI Taxonomy" id="2478915"/>
    <lineage>
        <taxon>Bacteria</taxon>
        <taxon>Bacillati</taxon>
        <taxon>Bacillota</taxon>
        <taxon>Bacilli</taxon>
        <taxon>Bacillales</taxon>
        <taxon>Bacillaceae</taxon>
        <taxon>Falsibacillus</taxon>
    </lineage>
</organism>
<comment type="similarity">
    <text evidence="2">Belongs to the GtrA family.</text>
</comment>
<keyword evidence="3 6" id="KW-0812">Transmembrane</keyword>
<reference evidence="8 9" key="1">
    <citation type="submission" date="2018-10" db="EMBL/GenBank/DDBJ databases">
        <title>Falsibacillus sp. genome draft.</title>
        <authorList>
            <person name="Shi S."/>
        </authorList>
    </citation>
    <scope>NUCLEOTIDE SEQUENCE [LARGE SCALE GENOMIC DNA]</scope>
    <source>
        <strain evidence="8 9">GY 10110</strain>
    </source>
</reference>
<keyword evidence="4 6" id="KW-1133">Transmembrane helix</keyword>
<dbReference type="GO" id="GO:0000271">
    <property type="term" value="P:polysaccharide biosynthetic process"/>
    <property type="evidence" value="ECO:0007669"/>
    <property type="project" value="InterPro"/>
</dbReference>
<gene>
    <name evidence="8" type="ORF">D9X91_22005</name>
</gene>
<feature type="transmembrane region" description="Helical" evidence="6">
    <location>
        <begin position="12"/>
        <end position="33"/>
    </location>
</feature>
<feature type="transmembrane region" description="Helical" evidence="6">
    <location>
        <begin position="97"/>
        <end position="117"/>
    </location>
</feature>
<evidence type="ECO:0000256" key="4">
    <source>
        <dbReference type="ARBA" id="ARBA00022989"/>
    </source>
</evidence>
<accession>A0A3L7JGR4</accession>
<dbReference type="Pfam" id="PF04138">
    <property type="entry name" value="GtrA_DPMS_TM"/>
    <property type="match status" value="1"/>
</dbReference>
<dbReference type="PANTHER" id="PTHR38459">
    <property type="entry name" value="PROPHAGE BACTOPRENOL-LINKED GLUCOSE TRANSLOCASE HOMOLOG"/>
    <property type="match status" value="1"/>
</dbReference>
<dbReference type="Proteomes" id="UP000276770">
    <property type="component" value="Unassembled WGS sequence"/>
</dbReference>
<dbReference type="PANTHER" id="PTHR38459:SF1">
    <property type="entry name" value="PROPHAGE BACTOPRENOL-LINKED GLUCOSE TRANSLOCASE HOMOLOG"/>
    <property type="match status" value="1"/>
</dbReference>
<keyword evidence="5 6" id="KW-0472">Membrane</keyword>
<evidence type="ECO:0000256" key="2">
    <source>
        <dbReference type="ARBA" id="ARBA00009399"/>
    </source>
</evidence>
<keyword evidence="9" id="KW-1185">Reference proteome</keyword>
<dbReference type="InterPro" id="IPR051401">
    <property type="entry name" value="GtrA_CellWall_Glycosyl"/>
</dbReference>
<dbReference type="OrthoDB" id="2666802at2"/>
<dbReference type="RefSeq" id="WP_121682806.1">
    <property type="nucleotide sequence ID" value="NZ_RCVZ01000032.1"/>
</dbReference>
<feature type="transmembrane region" description="Helical" evidence="6">
    <location>
        <begin position="39"/>
        <end position="59"/>
    </location>
</feature>